<dbReference type="Pfam" id="PF05175">
    <property type="entry name" value="MTS"/>
    <property type="match status" value="1"/>
</dbReference>
<evidence type="ECO:0000259" key="7">
    <source>
        <dbReference type="Pfam" id="PF05175"/>
    </source>
</evidence>
<dbReference type="STRING" id="270351.Maq22A_c28810"/>
<dbReference type="InterPro" id="IPR029063">
    <property type="entry name" value="SAM-dependent_MTases_sf"/>
</dbReference>
<keyword evidence="3" id="KW-0808">Transferase</keyword>
<dbReference type="AlphaFoldDB" id="A0A1Y0Z8Z4"/>
<reference evidence="9" key="2">
    <citation type="submission" date="2015-01" db="EMBL/GenBank/DDBJ databases">
        <title>Complete genome sequence of Methylobacterium aquaticum strain 22A.</title>
        <authorList>
            <person name="Tani A."/>
            <person name="Ogura Y."/>
            <person name="Hayashi T."/>
        </authorList>
    </citation>
    <scope>NUCLEOTIDE SEQUENCE [LARGE SCALE GENOMIC DNA]</scope>
    <source>
        <strain evidence="9">MA-22A</strain>
    </source>
</reference>
<dbReference type="SUPFAM" id="SSF53335">
    <property type="entry name" value="S-adenosyl-L-methionine-dependent methyltransferases"/>
    <property type="match status" value="1"/>
</dbReference>
<feature type="region of interest" description="Disordered" evidence="6">
    <location>
        <begin position="245"/>
        <end position="271"/>
    </location>
</feature>
<dbReference type="GO" id="GO:0003676">
    <property type="term" value="F:nucleic acid binding"/>
    <property type="evidence" value="ECO:0007669"/>
    <property type="project" value="InterPro"/>
</dbReference>
<evidence type="ECO:0000256" key="2">
    <source>
        <dbReference type="ARBA" id="ARBA00022603"/>
    </source>
</evidence>
<feature type="domain" description="Methyltransferase small" evidence="7">
    <location>
        <begin position="76"/>
        <end position="157"/>
    </location>
</feature>
<reference evidence="8 9" key="1">
    <citation type="journal article" date="2015" name="Genome Announc.">
        <title>Complete Genome Sequence of Methylobacterium aquaticum Strain 22A, Isolated from Racomitrium japonicum Moss.</title>
        <authorList>
            <person name="Tani A."/>
            <person name="Ogura Y."/>
            <person name="Hayashi T."/>
            <person name="Kimbara K."/>
        </authorList>
    </citation>
    <scope>NUCLEOTIDE SEQUENCE [LARGE SCALE GENOMIC DNA]</scope>
    <source>
        <strain evidence="8 9">MA-22A</strain>
    </source>
</reference>
<dbReference type="InterPro" id="IPR007848">
    <property type="entry name" value="Small_mtfrase_dom"/>
</dbReference>
<dbReference type="InterPro" id="IPR050320">
    <property type="entry name" value="N5-glutamine_MTase"/>
</dbReference>
<evidence type="ECO:0000256" key="1">
    <source>
        <dbReference type="ARBA" id="ARBA00012771"/>
    </source>
</evidence>
<feature type="compositionally biased region" description="Basic residues" evidence="6">
    <location>
        <begin position="1"/>
        <end position="10"/>
    </location>
</feature>
<comment type="catalytic activity">
    <reaction evidence="5">
        <text>L-glutaminyl-[peptide chain release factor] + S-adenosyl-L-methionine = N(5)-methyl-L-glutaminyl-[peptide chain release factor] + S-adenosyl-L-homocysteine + H(+)</text>
        <dbReference type="Rhea" id="RHEA:42896"/>
        <dbReference type="Rhea" id="RHEA-COMP:10271"/>
        <dbReference type="Rhea" id="RHEA-COMP:10272"/>
        <dbReference type="ChEBI" id="CHEBI:15378"/>
        <dbReference type="ChEBI" id="CHEBI:30011"/>
        <dbReference type="ChEBI" id="CHEBI:57856"/>
        <dbReference type="ChEBI" id="CHEBI:59789"/>
        <dbReference type="ChEBI" id="CHEBI:61891"/>
        <dbReference type="EC" id="2.1.1.297"/>
    </reaction>
</comment>
<keyword evidence="4" id="KW-0949">S-adenosyl-L-methionine</keyword>
<accession>A0A1Y0Z8Z4</accession>
<evidence type="ECO:0000313" key="9">
    <source>
        <dbReference type="Proteomes" id="UP000061432"/>
    </source>
</evidence>
<evidence type="ECO:0000256" key="5">
    <source>
        <dbReference type="ARBA" id="ARBA00048391"/>
    </source>
</evidence>
<evidence type="ECO:0000313" key="8">
    <source>
        <dbReference type="EMBL" id="BAR47268.1"/>
    </source>
</evidence>
<gene>
    <name evidence="8" type="primary">hemK</name>
    <name evidence="8" type="ORF">Maq22A_c28810</name>
</gene>
<feature type="region of interest" description="Disordered" evidence="6">
    <location>
        <begin position="1"/>
        <end position="23"/>
    </location>
</feature>
<dbReference type="InterPro" id="IPR002052">
    <property type="entry name" value="DNA_methylase_N6_adenine_CS"/>
</dbReference>
<dbReference type="InterPro" id="IPR004556">
    <property type="entry name" value="HemK-like"/>
</dbReference>
<dbReference type="GO" id="GO:0102559">
    <property type="term" value="F:peptide chain release factor N(5)-glutamine methyltransferase activity"/>
    <property type="evidence" value="ECO:0007669"/>
    <property type="project" value="UniProtKB-EC"/>
</dbReference>
<dbReference type="PANTHER" id="PTHR18895">
    <property type="entry name" value="HEMK METHYLTRANSFERASE"/>
    <property type="match status" value="1"/>
</dbReference>
<dbReference type="Proteomes" id="UP000061432">
    <property type="component" value="Chromosome"/>
</dbReference>
<organism evidence="8 9">
    <name type="scientific">Methylobacterium aquaticum</name>
    <dbReference type="NCBI Taxonomy" id="270351"/>
    <lineage>
        <taxon>Bacteria</taxon>
        <taxon>Pseudomonadati</taxon>
        <taxon>Pseudomonadota</taxon>
        <taxon>Alphaproteobacteria</taxon>
        <taxon>Hyphomicrobiales</taxon>
        <taxon>Methylobacteriaceae</taxon>
        <taxon>Methylobacterium</taxon>
    </lineage>
</organism>
<dbReference type="NCBIfam" id="TIGR00536">
    <property type="entry name" value="hemK_fam"/>
    <property type="match status" value="1"/>
</dbReference>
<proteinExistence type="predicted"/>
<dbReference type="KEGG" id="maqu:Maq22A_c28810"/>
<dbReference type="EMBL" id="AP014704">
    <property type="protein sequence ID" value="BAR47268.1"/>
    <property type="molecule type" value="Genomic_DNA"/>
</dbReference>
<protein>
    <recommendedName>
        <fullName evidence="1">peptide chain release factor N(5)-glutamine methyltransferase</fullName>
        <ecNumber evidence="1">2.1.1.297</ecNumber>
    </recommendedName>
</protein>
<evidence type="ECO:0000256" key="4">
    <source>
        <dbReference type="ARBA" id="ARBA00022691"/>
    </source>
</evidence>
<dbReference type="CDD" id="cd02440">
    <property type="entry name" value="AdoMet_MTases"/>
    <property type="match status" value="1"/>
</dbReference>
<dbReference type="Gene3D" id="3.40.50.150">
    <property type="entry name" value="Vaccinia Virus protein VP39"/>
    <property type="match status" value="1"/>
</dbReference>
<dbReference type="GO" id="GO:0032259">
    <property type="term" value="P:methylation"/>
    <property type="evidence" value="ECO:0007669"/>
    <property type="project" value="UniProtKB-KW"/>
</dbReference>
<name>A0A1Y0Z8Z4_9HYPH</name>
<dbReference type="PROSITE" id="PS00092">
    <property type="entry name" value="N6_MTASE"/>
    <property type="match status" value="1"/>
</dbReference>
<evidence type="ECO:0000256" key="3">
    <source>
        <dbReference type="ARBA" id="ARBA00022679"/>
    </source>
</evidence>
<dbReference type="EC" id="2.1.1.297" evidence="1"/>
<evidence type="ECO:0000256" key="6">
    <source>
        <dbReference type="SAM" id="MobiDB-lite"/>
    </source>
</evidence>
<keyword evidence="2 8" id="KW-0489">Methyltransferase</keyword>
<dbReference type="PANTHER" id="PTHR18895:SF74">
    <property type="entry name" value="MTRF1L RELEASE FACTOR GLUTAMINE METHYLTRANSFERASE"/>
    <property type="match status" value="1"/>
</dbReference>
<sequence>MNRGPLRKGRAVGSDLARNPEGRQVSQNQDEVAYVTGRFLGVDIAYPADVLAPREETELLGRAAIEILRGRPGPARVVDMCCGSGNLACAVATACDAAIVWACDLMPACVAAAAHNVDRLGLSNRVQVRRGDLFAALPIEDFDGSIDLVICNPPYIPSLRLDGDKAHLLDAEPREAFDGGLYGFTIHQRVIGSALRYLRPGGWVALEFGERQEKQIAALFRRAGGYHDLQYRCDPRGVPRVAVAQRDGSPTEGARVGVAAAPPDVRDPDRG</sequence>
<dbReference type="OrthoDB" id="9800643at2"/>